<dbReference type="RefSeq" id="XP_022084736.1">
    <property type="nucleotide sequence ID" value="XM_022229044.1"/>
</dbReference>
<dbReference type="Pfam" id="PF09764">
    <property type="entry name" value="Nt_Gln_amidase"/>
    <property type="match status" value="1"/>
</dbReference>
<dbReference type="GO" id="GO:0070773">
    <property type="term" value="F:protein-N-terminal glutamine amidohydrolase activity"/>
    <property type="evidence" value="ECO:0007669"/>
    <property type="project" value="UniProtKB-UniRule"/>
</dbReference>
<accession>A0A8B7XY83</accession>
<dbReference type="PANTHER" id="PTHR13035:SF0">
    <property type="entry name" value="PROTEIN N-TERMINAL GLUTAMINE AMIDOHYDROLASE"/>
    <property type="match status" value="1"/>
</dbReference>
<evidence type="ECO:0000256" key="4">
    <source>
        <dbReference type="ARBA" id="ARBA00021247"/>
    </source>
</evidence>
<evidence type="ECO:0000256" key="7">
    <source>
        <dbReference type="ARBA" id="ARBA00048768"/>
    </source>
</evidence>
<proteinExistence type="inferred from homology"/>
<evidence type="ECO:0000313" key="10">
    <source>
        <dbReference type="Proteomes" id="UP000694845"/>
    </source>
</evidence>
<evidence type="ECO:0000313" key="11">
    <source>
        <dbReference type="RefSeq" id="XP_022084736.1"/>
    </source>
</evidence>
<dbReference type="InterPro" id="IPR023128">
    <property type="entry name" value="Prot_N_Gln_amidohydro_ab_roll"/>
</dbReference>
<protein>
    <recommendedName>
        <fullName evidence="4 8">Protein N-terminal glutamine amidohydrolase</fullName>
        <ecNumber evidence="3 8">3.5.1.122</ecNumber>
    </recommendedName>
    <alternativeName>
        <fullName evidence="6 8">Protein NH2-terminal glutamine deamidase</fullName>
    </alternativeName>
</protein>
<gene>
    <name evidence="11" type="primary">LOC110976074</name>
</gene>
<evidence type="ECO:0000256" key="2">
    <source>
        <dbReference type="ARBA" id="ARBA00011245"/>
    </source>
</evidence>
<dbReference type="GO" id="GO:0008418">
    <property type="term" value="F:protein-N-terminal asparagine amidohydrolase activity"/>
    <property type="evidence" value="ECO:0007669"/>
    <property type="project" value="UniProtKB-UniRule"/>
</dbReference>
<evidence type="ECO:0000256" key="8">
    <source>
        <dbReference type="RuleBase" id="RU367082"/>
    </source>
</evidence>
<comment type="similarity">
    <text evidence="1 8">Belongs to the NTAQ1 family.</text>
</comment>
<name>A0A8B7XY83_ACAPL</name>
<keyword evidence="10" id="KW-1185">Reference proteome</keyword>
<dbReference type="Gene3D" id="3.10.620.10">
    <property type="entry name" value="Protein N-terminal glutamine amidohydrolase, alpha beta roll"/>
    <property type="match status" value="1"/>
</dbReference>
<dbReference type="OMA" id="GWGTVYS"/>
<evidence type="ECO:0000256" key="1">
    <source>
        <dbReference type="ARBA" id="ARBA00008985"/>
    </source>
</evidence>
<dbReference type="PANTHER" id="PTHR13035">
    <property type="entry name" value="PROTEIN N-TERMINAL GLUTAMINE AMIDOHYDROLASE"/>
    <property type="match status" value="1"/>
</dbReference>
<dbReference type="Proteomes" id="UP000694845">
    <property type="component" value="Unplaced"/>
</dbReference>
<dbReference type="InterPro" id="IPR039733">
    <property type="entry name" value="NTAQ1"/>
</dbReference>
<comment type="subunit">
    <text evidence="2 8">Monomer.</text>
</comment>
<dbReference type="GO" id="GO:0005829">
    <property type="term" value="C:cytosol"/>
    <property type="evidence" value="ECO:0007669"/>
    <property type="project" value="TreeGrafter"/>
</dbReference>
<dbReference type="CTD" id="55093"/>
<dbReference type="GeneID" id="110976074"/>
<evidence type="ECO:0000256" key="3">
    <source>
        <dbReference type="ARBA" id="ARBA00012718"/>
    </source>
</evidence>
<dbReference type="InterPro" id="IPR037132">
    <property type="entry name" value="N_Gln_amidohydro_ab_roll_sf"/>
</dbReference>
<evidence type="ECO:0000259" key="9">
    <source>
        <dbReference type="Pfam" id="PF09764"/>
    </source>
</evidence>
<evidence type="ECO:0000256" key="5">
    <source>
        <dbReference type="ARBA" id="ARBA00022801"/>
    </source>
</evidence>
<dbReference type="KEGG" id="aplc:110976074"/>
<dbReference type="OrthoDB" id="191192at2759"/>
<dbReference type="FunFam" id="3.10.620.10:FF:000001">
    <property type="entry name" value="Blast:Protein N-terminal glutamine amidohydrolase"/>
    <property type="match status" value="1"/>
</dbReference>
<organism evidence="10 11">
    <name type="scientific">Acanthaster planci</name>
    <name type="common">Crown-of-thorns starfish</name>
    <dbReference type="NCBI Taxonomy" id="133434"/>
    <lineage>
        <taxon>Eukaryota</taxon>
        <taxon>Metazoa</taxon>
        <taxon>Echinodermata</taxon>
        <taxon>Eleutherozoa</taxon>
        <taxon>Asterozoa</taxon>
        <taxon>Asteroidea</taxon>
        <taxon>Valvatacea</taxon>
        <taxon>Valvatida</taxon>
        <taxon>Acanthasteridae</taxon>
        <taxon>Acanthaster</taxon>
    </lineage>
</organism>
<evidence type="ECO:0000256" key="6">
    <source>
        <dbReference type="ARBA" id="ARBA00029677"/>
    </source>
</evidence>
<feature type="domain" description="Protein N-terminal glutamine amidohydrolase alpha beta roll" evidence="9">
    <location>
        <begin position="11"/>
        <end position="178"/>
    </location>
</feature>
<dbReference type="GO" id="GO:0005634">
    <property type="term" value="C:nucleus"/>
    <property type="evidence" value="ECO:0007669"/>
    <property type="project" value="TreeGrafter"/>
</dbReference>
<comment type="function">
    <text evidence="8">Mediates the side-chain deamidation of N-terminal glutamine residues to glutamate, an important step in N-end rule pathway of protein degradation. Conversion of the resulting N-terminal glutamine to glutamate renders the protein susceptible to arginylation, polyubiquitination and degradation as specified by the N-end rule. Does not act on substrates with internal or C-terminal glutamine and does not act on non-glutamine residues in any position.</text>
</comment>
<dbReference type="EC" id="3.5.1.122" evidence="3 8"/>
<sequence length="202" mass="23067">MTFPSREDCVYTACYCEENVWKLCEHAQRHQLKHIFAVFISNSAKMIPIWHQRERKGPDEPVVWDYHVICLYCPEAGEPQVYDLDSLLPFPCPLTTYLQSSIQHDALLKIQYHRKFRVVPAEIFLKTFASDRSHMKTVDGGWMKPPPPYPCIATAECTMNLDDFISMDETVGVGQIQQVSLLLMAGSIGCGRLSLRDGSPRD</sequence>
<dbReference type="AlphaFoldDB" id="A0A8B7XY83"/>
<keyword evidence="5 8" id="KW-0378">Hydrolase</keyword>
<comment type="catalytic activity">
    <reaction evidence="7 8">
        <text>N-terminal L-glutaminyl-[protein] + H2O = N-terminal L-glutamyl-[protein] + NH4(+)</text>
        <dbReference type="Rhea" id="RHEA:50680"/>
        <dbReference type="Rhea" id="RHEA-COMP:12668"/>
        <dbReference type="Rhea" id="RHEA-COMP:12777"/>
        <dbReference type="ChEBI" id="CHEBI:15377"/>
        <dbReference type="ChEBI" id="CHEBI:28938"/>
        <dbReference type="ChEBI" id="CHEBI:64721"/>
        <dbReference type="ChEBI" id="CHEBI:64722"/>
        <dbReference type="EC" id="3.5.1.122"/>
    </reaction>
</comment>
<reference evidence="11" key="1">
    <citation type="submission" date="2025-08" db="UniProtKB">
        <authorList>
            <consortium name="RefSeq"/>
        </authorList>
    </citation>
    <scope>IDENTIFICATION</scope>
</reference>